<dbReference type="EMBL" id="HBEZ01036468">
    <property type="protein sequence ID" value="CAD8642336.1"/>
    <property type="molecule type" value="Transcribed_RNA"/>
</dbReference>
<evidence type="ECO:0000313" key="13">
    <source>
        <dbReference type="EMBL" id="CAD8642336.1"/>
    </source>
</evidence>
<protein>
    <recommendedName>
        <fullName evidence="12">RRM domain-containing protein</fullName>
    </recommendedName>
</protein>
<evidence type="ECO:0000256" key="6">
    <source>
        <dbReference type="ARBA" id="ARBA00022884"/>
    </source>
</evidence>
<evidence type="ECO:0000256" key="1">
    <source>
        <dbReference type="ARBA" id="ARBA00004123"/>
    </source>
</evidence>
<organism evidence="13">
    <name type="scientific">Cryptomonas curvata</name>
    <dbReference type="NCBI Taxonomy" id="233186"/>
    <lineage>
        <taxon>Eukaryota</taxon>
        <taxon>Cryptophyceae</taxon>
        <taxon>Cryptomonadales</taxon>
        <taxon>Cryptomonadaceae</taxon>
        <taxon>Cryptomonas</taxon>
    </lineage>
</organism>
<feature type="compositionally biased region" description="Low complexity" evidence="11">
    <location>
        <begin position="137"/>
        <end position="165"/>
    </location>
</feature>
<dbReference type="GO" id="GO:0003723">
    <property type="term" value="F:RNA binding"/>
    <property type="evidence" value="ECO:0007669"/>
    <property type="project" value="UniProtKB-UniRule"/>
</dbReference>
<gene>
    <name evidence="13" type="ORF">CCUR1050_LOCUS20020</name>
</gene>
<feature type="domain" description="RRM" evidence="12">
    <location>
        <begin position="23"/>
        <end position="102"/>
    </location>
</feature>
<dbReference type="CDD" id="cd12246">
    <property type="entry name" value="RRM1_U1A_like"/>
    <property type="match status" value="1"/>
</dbReference>
<dbReference type="GO" id="GO:0006397">
    <property type="term" value="P:mRNA processing"/>
    <property type="evidence" value="ECO:0007669"/>
    <property type="project" value="UniProtKB-KW"/>
</dbReference>
<comment type="subcellular location">
    <subcellularLocation>
        <location evidence="1">Nucleus</location>
    </subcellularLocation>
</comment>
<dbReference type="PANTHER" id="PTHR10501">
    <property type="entry name" value="U1 SMALL NUCLEAR RIBONUCLEOPROTEIN A/U2 SMALL NUCLEAR RIBONUCLEOPROTEIN B"/>
    <property type="match status" value="1"/>
</dbReference>
<dbReference type="Gene3D" id="3.30.70.330">
    <property type="match status" value="2"/>
</dbReference>
<dbReference type="SUPFAM" id="SSF54928">
    <property type="entry name" value="RNA-binding domain, RBD"/>
    <property type="match status" value="2"/>
</dbReference>
<dbReference type="InterPro" id="IPR000504">
    <property type="entry name" value="RRM_dom"/>
</dbReference>
<dbReference type="GO" id="GO:0030532">
    <property type="term" value="C:small nuclear ribonucleoprotein complex"/>
    <property type="evidence" value="ECO:0007669"/>
    <property type="project" value="UniProtKB-ARBA"/>
</dbReference>
<dbReference type="SMART" id="SM00360">
    <property type="entry name" value="RRM"/>
    <property type="match status" value="2"/>
</dbReference>
<sequence>MPPGGGGAVSYGASHHGISMPSQTIYFNNLNDKLSKEILRRELYVLCSQFGSVLDVVALKTPKMRGQAFVVFQDLRAASTALTKLQDFDFYGKRMRTAYSKSKSDAIAKEEGIFVPKHKRKAGEGNSVVPRHSKKSAAGPAPAPAAASGTGAAAPAPPADVAAPAAPAPIPEAEDQPPNKLLFLQNLPNEITEIMLQTLFKQFPGLSEVRMVPGKPGIAFVEYGTDTQAGQAKDTLQGFKLTPTNTMRITYAKKT</sequence>
<evidence type="ECO:0000256" key="2">
    <source>
        <dbReference type="ARBA" id="ARBA00007243"/>
    </source>
</evidence>
<evidence type="ECO:0000256" key="10">
    <source>
        <dbReference type="PROSITE-ProRule" id="PRU00176"/>
    </source>
</evidence>
<keyword evidence="5" id="KW-0677">Repeat</keyword>
<evidence type="ECO:0000256" key="9">
    <source>
        <dbReference type="ARBA" id="ARBA00023274"/>
    </source>
</evidence>
<feature type="region of interest" description="Disordered" evidence="11">
    <location>
        <begin position="119"/>
        <end position="176"/>
    </location>
</feature>
<evidence type="ECO:0000256" key="4">
    <source>
        <dbReference type="ARBA" id="ARBA00022728"/>
    </source>
</evidence>
<evidence type="ECO:0000256" key="11">
    <source>
        <dbReference type="SAM" id="MobiDB-lite"/>
    </source>
</evidence>
<keyword evidence="8" id="KW-0539">Nucleus</keyword>
<keyword evidence="6 10" id="KW-0694">RNA-binding</keyword>
<dbReference type="GO" id="GO:0005681">
    <property type="term" value="C:spliceosomal complex"/>
    <property type="evidence" value="ECO:0007669"/>
    <property type="project" value="UniProtKB-KW"/>
</dbReference>
<dbReference type="FunFam" id="3.30.70.330:FF:000029">
    <property type="entry name" value="U2 small nuclear ribonucleoprotein B"/>
    <property type="match status" value="1"/>
</dbReference>
<comment type="similarity">
    <text evidence="2">Belongs to the RRM U1 A/B'' family.</text>
</comment>
<keyword evidence="7" id="KW-0508">mRNA splicing</keyword>
<name>A0A7S0MLX5_9CRYP</name>
<reference evidence="13" key="1">
    <citation type="submission" date="2021-01" db="EMBL/GenBank/DDBJ databases">
        <authorList>
            <person name="Corre E."/>
            <person name="Pelletier E."/>
            <person name="Niang G."/>
            <person name="Scheremetjew M."/>
            <person name="Finn R."/>
            <person name="Kale V."/>
            <person name="Holt S."/>
            <person name="Cochrane G."/>
            <person name="Meng A."/>
            <person name="Brown T."/>
            <person name="Cohen L."/>
        </authorList>
    </citation>
    <scope>NUCLEOTIDE SEQUENCE</scope>
    <source>
        <strain evidence="13">CCAP979/52</strain>
    </source>
</reference>
<accession>A0A7S0MLX5</accession>
<proteinExistence type="inferred from homology"/>
<keyword evidence="9" id="KW-0687">Ribonucleoprotein</keyword>
<dbReference type="Pfam" id="PF00076">
    <property type="entry name" value="RRM_1"/>
    <property type="match status" value="2"/>
</dbReference>
<evidence type="ECO:0000259" key="12">
    <source>
        <dbReference type="PROSITE" id="PS50102"/>
    </source>
</evidence>
<dbReference type="PROSITE" id="PS50102">
    <property type="entry name" value="RRM"/>
    <property type="match status" value="2"/>
</dbReference>
<dbReference type="InterPro" id="IPR012677">
    <property type="entry name" value="Nucleotide-bd_a/b_plait_sf"/>
</dbReference>
<evidence type="ECO:0000256" key="7">
    <source>
        <dbReference type="ARBA" id="ARBA00023187"/>
    </source>
</evidence>
<dbReference type="FunFam" id="3.30.70.330:FF:000039">
    <property type="entry name" value="U1 small nuclear ribonucleoprotein A"/>
    <property type="match status" value="1"/>
</dbReference>
<keyword evidence="3" id="KW-0507">mRNA processing</keyword>
<dbReference type="GO" id="GO:0008380">
    <property type="term" value="P:RNA splicing"/>
    <property type="evidence" value="ECO:0007669"/>
    <property type="project" value="UniProtKB-KW"/>
</dbReference>
<evidence type="ECO:0000256" key="5">
    <source>
        <dbReference type="ARBA" id="ARBA00022737"/>
    </source>
</evidence>
<evidence type="ECO:0000256" key="8">
    <source>
        <dbReference type="ARBA" id="ARBA00023242"/>
    </source>
</evidence>
<keyword evidence="4" id="KW-0747">Spliceosome</keyword>
<feature type="domain" description="RRM" evidence="12">
    <location>
        <begin position="180"/>
        <end position="254"/>
    </location>
</feature>
<evidence type="ECO:0000256" key="3">
    <source>
        <dbReference type="ARBA" id="ARBA00022664"/>
    </source>
</evidence>
<dbReference type="AlphaFoldDB" id="A0A7S0MLX5"/>
<dbReference type="InterPro" id="IPR035979">
    <property type="entry name" value="RBD_domain_sf"/>
</dbReference>